<gene>
    <name evidence="2" type="ORF">R6G80_04875</name>
</gene>
<evidence type="ECO:0000313" key="3">
    <source>
        <dbReference type="Proteomes" id="UP001281731"/>
    </source>
</evidence>
<feature type="signal peptide" evidence="1">
    <location>
        <begin position="1"/>
        <end position="21"/>
    </location>
</feature>
<evidence type="ECO:0000256" key="1">
    <source>
        <dbReference type="SAM" id="SignalP"/>
    </source>
</evidence>
<protein>
    <recommendedName>
        <fullName evidence="4">Lipoprotein</fullName>
    </recommendedName>
</protein>
<proteinExistence type="predicted"/>
<name>A0AAW9HYG7_9ACTO</name>
<dbReference type="EMBL" id="JAWNGC010000004">
    <property type="protein sequence ID" value="MDY5155059.1"/>
    <property type="molecule type" value="Genomic_DNA"/>
</dbReference>
<dbReference type="AlphaFoldDB" id="A0AAW9HYG7"/>
<reference evidence="2" key="1">
    <citation type="submission" date="2023-10" db="EMBL/GenBank/DDBJ databases">
        <title>Whole Genome based description of the genera Actinobaculum and Actinotignum reveals a complex phylogenetic relationship within the species included in the genus Actinotignum.</title>
        <authorList>
            <person name="Jensen C.S."/>
            <person name="Dargis R."/>
            <person name="Kemp M."/>
            <person name="Christensen J.J."/>
        </authorList>
    </citation>
    <scope>NUCLEOTIDE SEQUENCE</scope>
    <source>
        <strain evidence="2">SLA_B511</strain>
    </source>
</reference>
<sequence length="207" mass="22599">MRKLFALAGAFALTITLSACGGGGSCDGDSCGEKKAAQESKAPEQKVGLISTTENVLLPKQENKEVKVDDAGALEKKWKDKGKAFAEKKGISTFNINTTFANFNKDTIENYSLYLNHNGNWKAGSKFKIGFYCQTVKPTTIDVWIAPDSDESSSDRKGQLTKVACGTDKPAEATWDYTLPVDTDNLLLVRNQLPVEGFMITTDELQE</sequence>
<dbReference type="Proteomes" id="UP001281731">
    <property type="component" value="Unassembled WGS sequence"/>
</dbReference>
<evidence type="ECO:0000313" key="2">
    <source>
        <dbReference type="EMBL" id="MDY5155059.1"/>
    </source>
</evidence>
<dbReference type="PROSITE" id="PS51257">
    <property type="entry name" value="PROKAR_LIPOPROTEIN"/>
    <property type="match status" value="1"/>
</dbReference>
<comment type="caution">
    <text evidence="2">The sequence shown here is derived from an EMBL/GenBank/DDBJ whole genome shotgun (WGS) entry which is preliminary data.</text>
</comment>
<accession>A0AAW9HYG7</accession>
<feature type="chain" id="PRO_5043353648" description="Lipoprotein" evidence="1">
    <location>
        <begin position="22"/>
        <end position="207"/>
    </location>
</feature>
<evidence type="ECO:0008006" key="4">
    <source>
        <dbReference type="Google" id="ProtNLM"/>
    </source>
</evidence>
<organism evidence="2 3">
    <name type="scientific">Actinotignum urinale</name>
    <dbReference type="NCBI Taxonomy" id="190146"/>
    <lineage>
        <taxon>Bacteria</taxon>
        <taxon>Bacillati</taxon>
        <taxon>Actinomycetota</taxon>
        <taxon>Actinomycetes</taxon>
        <taxon>Actinomycetales</taxon>
        <taxon>Actinomycetaceae</taxon>
        <taxon>Actinotignum</taxon>
    </lineage>
</organism>
<dbReference type="RefSeq" id="WP_320756523.1">
    <property type="nucleotide sequence ID" value="NZ_JAWNGC010000004.1"/>
</dbReference>
<keyword evidence="1" id="KW-0732">Signal</keyword>